<dbReference type="Gene3D" id="3.40.50.150">
    <property type="entry name" value="Vaccinia Virus protein VP39"/>
    <property type="match status" value="1"/>
</dbReference>
<dbReference type="InterPro" id="IPR050508">
    <property type="entry name" value="Methyltransf_Superfamily"/>
</dbReference>
<dbReference type="InterPro" id="IPR029063">
    <property type="entry name" value="SAM-dependent_MTases_sf"/>
</dbReference>
<keyword evidence="2" id="KW-0808">Transferase</keyword>
<dbReference type="EMBL" id="LK022848">
    <property type="protein sequence ID" value="CDR17583.1"/>
    <property type="molecule type" value="Genomic_DNA"/>
</dbReference>
<dbReference type="AlphaFoldDB" id="A0A061A434"/>
<sequence length="216" mass="23628">MDECIREIHAANDAASFWEQLYRGKGSVWKDTANPLLAETARHLTPGHALDLGCGEGGDTLWLATHEWHVTAVDIAPTALQRTSRLAARNGLESSVRTEQHDLAETFPSGTFDLISAQYLQTPYAFPRASVLRRAAHALTPGGILLIVDHGSVRPWAWNTDPDTRFPSPEDIYDELALDTARWTPQRLATPQRVATGPGGQTATVTDTVVAVRRLA</sequence>
<gene>
    <name evidence="3" type="ORF">J2Z30_008606</name>
    <name evidence="2" type="ORF">SIRAN9567</name>
</gene>
<feature type="domain" description="Methyltransferase" evidence="1">
    <location>
        <begin position="50"/>
        <end position="143"/>
    </location>
</feature>
<dbReference type="GO" id="GO:0008168">
    <property type="term" value="F:methyltransferase activity"/>
    <property type="evidence" value="ECO:0007669"/>
    <property type="project" value="UniProtKB-KW"/>
</dbReference>
<protein>
    <submittedName>
        <fullName evidence="2">Methyltransferase type 11</fullName>
    </submittedName>
    <submittedName>
        <fullName evidence="3">SAM-dependent methyltransferase</fullName>
    </submittedName>
</protein>
<evidence type="ECO:0000259" key="1">
    <source>
        <dbReference type="Pfam" id="PF13649"/>
    </source>
</evidence>
<organism evidence="2">
    <name type="scientific">Streptomyces iranensis</name>
    <dbReference type="NCBI Taxonomy" id="576784"/>
    <lineage>
        <taxon>Bacteria</taxon>
        <taxon>Bacillati</taxon>
        <taxon>Actinomycetota</taxon>
        <taxon>Actinomycetes</taxon>
        <taxon>Kitasatosporales</taxon>
        <taxon>Streptomycetaceae</taxon>
        <taxon>Streptomyces</taxon>
        <taxon>Streptomyces violaceusniger group</taxon>
    </lineage>
</organism>
<dbReference type="SUPFAM" id="SSF53335">
    <property type="entry name" value="S-adenosyl-L-methionine-dependent methyltransferases"/>
    <property type="match status" value="1"/>
</dbReference>
<keyword evidence="2" id="KW-0489">Methyltransferase</keyword>
<dbReference type="InterPro" id="IPR041698">
    <property type="entry name" value="Methyltransf_25"/>
</dbReference>
<keyword evidence="4" id="KW-1185">Reference proteome</keyword>
<reference evidence="3 4" key="2">
    <citation type="submission" date="2021-03" db="EMBL/GenBank/DDBJ databases">
        <title>Genomic Encyclopedia of Type Strains, Phase IV (KMG-IV): sequencing the most valuable type-strain genomes for metagenomic binning, comparative biology and taxonomic classification.</title>
        <authorList>
            <person name="Goeker M."/>
        </authorList>
    </citation>
    <scope>NUCLEOTIDE SEQUENCE [LARGE SCALE GENOMIC DNA]</scope>
    <source>
        <strain evidence="3 4">DSM 41954</strain>
    </source>
</reference>
<dbReference type="EMBL" id="JAGGLR010000031">
    <property type="protein sequence ID" value="MBP2067540.1"/>
    <property type="molecule type" value="Genomic_DNA"/>
</dbReference>
<evidence type="ECO:0000313" key="2">
    <source>
        <dbReference type="EMBL" id="CDR17583.1"/>
    </source>
</evidence>
<dbReference type="HOGENOM" id="CLU_056435_0_0_11"/>
<evidence type="ECO:0000313" key="3">
    <source>
        <dbReference type="EMBL" id="MBP2067540.1"/>
    </source>
</evidence>
<dbReference type="RefSeq" id="WP_044580286.1">
    <property type="nucleotide sequence ID" value="NZ_BAABDR010000023.1"/>
</dbReference>
<evidence type="ECO:0000313" key="4">
    <source>
        <dbReference type="Proteomes" id="UP000756710"/>
    </source>
</evidence>
<dbReference type="CDD" id="cd02440">
    <property type="entry name" value="AdoMet_MTases"/>
    <property type="match status" value="1"/>
</dbReference>
<dbReference type="PANTHER" id="PTHR42912">
    <property type="entry name" value="METHYLTRANSFERASE"/>
    <property type="match status" value="1"/>
</dbReference>
<name>A0A061A434_9ACTN</name>
<proteinExistence type="predicted"/>
<accession>A0A061A434</accession>
<dbReference type="Pfam" id="PF13649">
    <property type="entry name" value="Methyltransf_25"/>
    <property type="match status" value="1"/>
</dbReference>
<dbReference type="GO" id="GO:0032259">
    <property type="term" value="P:methylation"/>
    <property type="evidence" value="ECO:0007669"/>
    <property type="project" value="UniProtKB-KW"/>
</dbReference>
<reference evidence="2" key="1">
    <citation type="submission" date="2014-05" db="EMBL/GenBank/DDBJ databases">
        <authorList>
            <person name="Horn Fabian"/>
        </authorList>
    </citation>
    <scope>NUCLEOTIDE SEQUENCE</scope>
</reference>
<dbReference type="Proteomes" id="UP000756710">
    <property type="component" value="Unassembled WGS sequence"/>
</dbReference>